<dbReference type="GO" id="GO:0003924">
    <property type="term" value="F:GTPase activity"/>
    <property type="evidence" value="ECO:0007669"/>
    <property type="project" value="InterPro"/>
</dbReference>
<name>A0AAU8M6J0_PSESX</name>
<proteinExistence type="predicted"/>
<dbReference type="InterPro" id="IPR045063">
    <property type="entry name" value="Dynamin_N"/>
</dbReference>
<dbReference type="GO" id="GO:0005525">
    <property type="term" value="F:GTP binding"/>
    <property type="evidence" value="ECO:0007669"/>
    <property type="project" value="UniProtKB-KW"/>
</dbReference>
<dbReference type="Pfam" id="PF00350">
    <property type="entry name" value="Dynamin_N"/>
    <property type="match status" value="1"/>
</dbReference>
<dbReference type="InterPro" id="IPR027417">
    <property type="entry name" value="P-loop_NTPase"/>
</dbReference>
<keyword evidence="4" id="KW-0342">GTP-binding</keyword>
<feature type="domain" description="Dynamin N-terminal" evidence="6">
    <location>
        <begin position="27"/>
        <end position="195"/>
    </location>
</feature>
<evidence type="ECO:0000313" key="7">
    <source>
        <dbReference type="EMBL" id="XCN77031.1"/>
    </source>
</evidence>
<organism evidence="7">
    <name type="scientific">Pseudomonas syringae USA007</name>
    <dbReference type="NCBI Taxonomy" id="1357288"/>
    <lineage>
        <taxon>Bacteria</taxon>
        <taxon>Pseudomonadati</taxon>
        <taxon>Pseudomonadota</taxon>
        <taxon>Gammaproteobacteria</taxon>
        <taxon>Pseudomonadales</taxon>
        <taxon>Pseudomonadaceae</taxon>
        <taxon>Pseudomonas</taxon>
        <taxon>Pseudomonas syringae</taxon>
    </lineage>
</organism>
<sequence length="336" mass="37179">MTRSTVTPLKSRKVGSSVSAGNATFDVLVLATMSAGKTSFINALIGQELLHTANEATTACVTRIEHRQGARRFSGACYCYNDTELASQPSPSVALLQDWNANVEVKRISLAGTFNVVPRPAPGLVLHDTPGPNNSQDENHARLTLEAIRNVSFKALCYVLNASQLGTRDDRLLLEQLREELAAKPAQPIYFILNKVDLLDPEKGESIEGYVHNAQRYLRDIGFEQPIIIPTMASAALYARKALSAETLTRAQRSKLRQVLDDLDVNKCALLNATVAPDLIKRRVGKALYNLERKLQAKESDTRAYDNNRLQQLVTISGLKTVEALIHHQRRLDEQP</sequence>
<dbReference type="PANTHER" id="PTHR10465:SF0">
    <property type="entry name" value="SARCALUMENIN"/>
    <property type="match status" value="1"/>
</dbReference>
<comment type="subcellular location">
    <subcellularLocation>
        <location evidence="1">Membrane</location>
    </subcellularLocation>
</comment>
<evidence type="ECO:0000256" key="4">
    <source>
        <dbReference type="ARBA" id="ARBA00023134"/>
    </source>
</evidence>
<dbReference type="PANTHER" id="PTHR10465">
    <property type="entry name" value="TRANSMEMBRANE GTPASE FZO1"/>
    <property type="match status" value="1"/>
</dbReference>
<dbReference type="GO" id="GO:0008053">
    <property type="term" value="P:mitochondrial fusion"/>
    <property type="evidence" value="ECO:0007669"/>
    <property type="project" value="TreeGrafter"/>
</dbReference>
<keyword evidence="5" id="KW-0472">Membrane</keyword>
<dbReference type="InterPro" id="IPR027094">
    <property type="entry name" value="Mitofusin_fam"/>
</dbReference>
<reference evidence="7" key="1">
    <citation type="journal article" date="2014" name="Genome Announc.">
        <title>Draft Genome Sequences of a Phylogenetically Diverse Suite of Pseudomonas syringae Strains from Multiple Source Populations.</title>
        <authorList>
            <person name="Baltrus D.A."/>
            <person name="Yourstone S."/>
            <person name="Lind A."/>
            <person name="Guilbaud C."/>
            <person name="Sands D.C."/>
            <person name="Jones C.D."/>
            <person name="Morris C.E."/>
            <person name="Dangl J.L."/>
        </authorList>
    </citation>
    <scope>NUCLEOTIDE SEQUENCE</scope>
    <source>
        <strain evidence="7">USA007</strain>
    </source>
</reference>
<dbReference type="AlphaFoldDB" id="A0AAU8M6J0"/>
<evidence type="ECO:0000259" key="6">
    <source>
        <dbReference type="Pfam" id="PF00350"/>
    </source>
</evidence>
<keyword evidence="2" id="KW-0547">Nucleotide-binding</keyword>
<dbReference type="GO" id="GO:0016020">
    <property type="term" value="C:membrane"/>
    <property type="evidence" value="ECO:0007669"/>
    <property type="project" value="UniProtKB-SubCell"/>
</dbReference>
<reference evidence="7" key="2">
    <citation type="submission" date="2024-07" db="EMBL/GenBank/DDBJ databases">
        <title>A complete genome sequence for Pseudomonas syringae USA007.</title>
        <authorList>
            <person name="Baltrus D.A."/>
        </authorList>
    </citation>
    <scope>NUCLEOTIDE SEQUENCE</scope>
    <source>
        <strain evidence="7">USA007</strain>
    </source>
</reference>
<dbReference type="Gene3D" id="3.40.50.300">
    <property type="entry name" value="P-loop containing nucleotide triphosphate hydrolases"/>
    <property type="match status" value="1"/>
</dbReference>
<dbReference type="SUPFAM" id="SSF52540">
    <property type="entry name" value="P-loop containing nucleoside triphosphate hydrolases"/>
    <property type="match status" value="1"/>
</dbReference>
<keyword evidence="3" id="KW-0378">Hydrolase</keyword>
<evidence type="ECO:0000256" key="2">
    <source>
        <dbReference type="ARBA" id="ARBA00022741"/>
    </source>
</evidence>
<gene>
    <name evidence="7" type="ORF">N027_21575</name>
</gene>
<evidence type="ECO:0000256" key="5">
    <source>
        <dbReference type="ARBA" id="ARBA00023136"/>
    </source>
</evidence>
<evidence type="ECO:0000256" key="1">
    <source>
        <dbReference type="ARBA" id="ARBA00004370"/>
    </source>
</evidence>
<accession>A0AAU8M6J0</accession>
<evidence type="ECO:0000256" key="3">
    <source>
        <dbReference type="ARBA" id="ARBA00022801"/>
    </source>
</evidence>
<dbReference type="EMBL" id="CP159278">
    <property type="protein sequence ID" value="XCN77031.1"/>
    <property type="molecule type" value="Genomic_DNA"/>
</dbReference>
<dbReference type="RefSeq" id="WP_080270370.1">
    <property type="nucleotide sequence ID" value="NZ_CP159278.1"/>
</dbReference>
<protein>
    <submittedName>
        <fullName evidence="7">Dynamin family protein</fullName>
    </submittedName>
</protein>